<reference evidence="1 2" key="1">
    <citation type="submission" date="2023-07" db="EMBL/GenBank/DDBJ databases">
        <title>Sorghum-associated microbial communities from plants grown in Nebraska, USA.</title>
        <authorList>
            <person name="Schachtman D."/>
        </authorList>
    </citation>
    <scope>NUCLEOTIDE SEQUENCE [LARGE SCALE GENOMIC DNA]</scope>
    <source>
        <strain evidence="1 2">DS2154</strain>
    </source>
</reference>
<name>A0ABU1N5C7_9CAUL</name>
<dbReference type="Proteomes" id="UP001262754">
    <property type="component" value="Unassembled WGS sequence"/>
</dbReference>
<sequence>MDWNQLAADFERDGATRDIYVLDATTDDWNKVVEILRERRPPPAFFVDGQPAALPVRIEDIMAIRPDASPFMRIDLEGLSLNCHFFDDEEIEFDLDPTDIDGPERLTALVGFMAVLADATGKPALLTHENLREAVIVGCPPHLRP</sequence>
<protein>
    <submittedName>
        <fullName evidence="1">Uncharacterized protein</fullName>
    </submittedName>
</protein>
<dbReference type="EMBL" id="JAVDRL010000013">
    <property type="protein sequence ID" value="MDR6533645.1"/>
    <property type="molecule type" value="Genomic_DNA"/>
</dbReference>
<gene>
    <name evidence="1" type="ORF">J2800_004411</name>
</gene>
<organism evidence="1 2">
    <name type="scientific">Caulobacter rhizosphaerae</name>
    <dbReference type="NCBI Taxonomy" id="2010972"/>
    <lineage>
        <taxon>Bacteria</taxon>
        <taxon>Pseudomonadati</taxon>
        <taxon>Pseudomonadota</taxon>
        <taxon>Alphaproteobacteria</taxon>
        <taxon>Caulobacterales</taxon>
        <taxon>Caulobacteraceae</taxon>
        <taxon>Caulobacter</taxon>
    </lineage>
</organism>
<proteinExistence type="predicted"/>
<evidence type="ECO:0000313" key="2">
    <source>
        <dbReference type="Proteomes" id="UP001262754"/>
    </source>
</evidence>
<dbReference type="RefSeq" id="WP_310034566.1">
    <property type="nucleotide sequence ID" value="NZ_JAVDRL010000013.1"/>
</dbReference>
<evidence type="ECO:0000313" key="1">
    <source>
        <dbReference type="EMBL" id="MDR6533645.1"/>
    </source>
</evidence>
<keyword evidence="2" id="KW-1185">Reference proteome</keyword>
<accession>A0ABU1N5C7</accession>
<comment type="caution">
    <text evidence="1">The sequence shown here is derived from an EMBL/GenBank/DDBJ whole genome shotgun (WGS) entry which is preliminary data.</text>
</comment>